<sequence>APGRILLLLVGLVAAGVGADCARILKMGVPEYWHGDRVRQHRQHLSREQMRKICDAMFRYAVENEGRFPHQLDMLREAGYLAAEDLRNPRCPSTAVGYVYVRPRTGLAALTDWPQTPLLYEAFVKWPRTGVLVMYCDGHSSSIASEAELRTVVARLRKD</sequence>
<proteinExistence type="predicted"/>
<evidence type="ECO:0000313" key="1">
    <source>
        <dbReference type="EMBL" id="GAG02242.1"/>
    </source>
</evidence>
<accession>X0USN1</accession>
<protein>
    <submittedName>
        <fullName evidence="1">Uncharacterized protein</fullName>
    </submittedName>
</protein>
<name>X0USN1_9ZZZZ</name>
<dbReference type="EMBL" id="BARS01027904">
    <property type="protein sequence ID" value="GAG02242.1"/>
    <property type="molecule type" value="Genomic_DNA"/>
</dbReference>
<dbReference type="AlphaFoldDB" id="X0USN1"/>
<gene>
    <name evidence="1" type="ORF">S01H1_43788</name>
</gene>
<feature type="non-terminal residue" evidence="1">
    <location>
        <position position="1"/>
    </location>
</feature>
<organism evidence="1">
    <name type="scientific">marine sediment metagenome</name>
    <dbReference type="NCBI Taxonomy" id="412755"/>
    <lineage>
        <taxon>unclassified sequences</taxon>
        <taxon>metagenomes</taxon>
        <taxon>ecological metagenomes</taxon>
    </lineage>
</organism>
<reference evidence="1" key="1">
    <citation type="journal article" date="2014" name="Front. Microbiol.">
        <title>High frequency of phylogenetically diverse reductive dehalogenase-homologous genes in deep subseafloor sedimentary metagenomes.</title>
        <authorList>
            <person name="Kawai M."/>
            <person name="Futagami T."/>
            <person name="Toyoda A."/>
            <person name="Takaki Y."/>
            <person name="Nishi S."/>
            <person name="Hori S."/>
            <person name="Arai W."/>
            <person name="Tsubouchi T."/>
            <person name="Morono Y."/>
            <person name="Uchiyama I."/>
            <person name="Ito T."/>
            <person name="Fujiyama A."/>
            <person name="Inagaki F."/>
            <person name="Takami H."/>
        </authorList>
    </citation>
    <scope>NUCLEOTIDE SEQUENCE</scope>
    <source>
        <strain evidence="1">Expedition CK06-06</strain>
    </source>
</reference>
<comment type="caution">
    <text evidence="1">The sequence shown here is derived from an EMBL/GenBank/DDBJ whole genome shotgun (WGS) entry which is preliminary data.</text>
</comment>